<evidence type="ECO:0000313" key="10">
    <source>
        <dbReference type="Proteomes" id="UP000722125"/>
    </source>
</evidence>
<keyword evidence="3" id="KW-0731">Sigma factor</keyword>
<organism evidence="9 10">
    <name type="scientific">Cellulomonas fulva</name>
    <dbReference type="NCBI Taxonomy" id="2835530"/>
    <lineage>
        <taxon>Bacteria</taxon>
        <taxon>Bacillati</taxon>
        <taxon>Actinomycetota</taxon>
        <taxon>Actinomycetes</taxon>
        <taxon>Micrococcales</taxon>
        <taxon>Cellulomonadaceae</taxon>
        <taxon>Cellulomonas</taxon>
    </lineage>
</organism>
<reference evidence="9 10" key="1">
    <citation type="submission" date="2021-05" db="EMBL/GenBank/DDBJ databases">
        <title>Description of Cellulomonas sp. DKR-3 sp. nov.</title>
        <authorList>
            <person name="Dahal R.H."/>
            <person name="Chaudhary D.K."/>
        </authorList>
    </citation>
    <scope>NUCLEOTIDE SEQUENCE [LARGE SCALE GENOMIC DNA]</scope>
    <source>
        <strain evidence="9 10">DKR-3</strain>
    </source>
</reference>
<dbReference type="Pfam" id="PF08281">
    <property type="entry name" value="Sigma70_r4_2"/>
    <property type="match status" value="1"/>
</dbReference>
<gene>
    <name evidence="9" type="ORF">KIN34_02695</name>
</gene>
<accession>A0ABS5TVN6</accession>
<keyword evidence="10" id="KW-1185">Reference proteome</keyword>
<comment type="similarity">
    <text evidence="1">Belongs to the sigma-70 factor family. ECF subfamily.</text>
</comment>
<dbReference type="Proteomes" id="UP000722125">
    <property type="component" value="Unassembled WGS sequence"/>
</dbReference>
<dbReference type="EMBL" id="JAHBOH010000001">
    <property type="protein sequence ID" value="MBT0993198.1"/>
    <property type="molecule type" value="Genomic_DNA"/>
</dbReference>
<evidence type="ECO:0000256" key="6">
    <source>
        <dbReference type="SAM" id="MobiDB-lite"/>
    </source>
</evidence>
<feature type="domain" description="RNA polymerase sigma-70 region 2" evidence="7">
    <location>
        <begin position="15"/>
        <end position="79"/>
    </location>
</feature>
<evidence type="ECO:0000313" key="9">
    <source>
        <dbReference type="EMBL" id="MBT0993198.1"/>
    </source>
</evidence>
<dbReference type="Pfam" id="PF04542">
    <property type="entry name" value="Sigma70_r2"/>
    <property type="match status" value="1"/>
</dbReference>
<dbReference type="SUPFAM" id="SSF88946">
    <property type="entry name" value="Sigma2 domain of RNA polymerase sigma factors"/>
    <property type="match status" value="1"/>
</dbReference>
<keyword evidence="2" id="KW-0805">Transcription regulation</keyword>
<feature type="region of interest" description="Disordered" evidence="6">
    <location>
        <begin position="164"/>
        <end position="191"/>
    </location>
</feature>
<name>A0ABS5TVN6_9CELL</name>
<dbReference type="InterPro" id="IPR013249">
    <property type="entry name" value="RNA_pol_sigma70_r4_t2"/>
</dbReference>
<dbReference type="Gene3D" id="1.10.10.10">
    <property type="entry name" value="Winged helix-like DNA-binding domain superfamily/Winged helix DNA-binding domain"/>
    <property type="match status" value="1"/>
</dbReference>
<keyword evidence="4" id="KW-0238">DNA-binding</keyword>
<feature type="compositionally biased region" description="Low complexity" evidence="6">
    <location>
        <begin position="175"/>
        <end position="191"/>
    </location>
</feature>
<dbReference type="InterPro" id="IPR036388">
    <property type="entry name" value="WH-like_DNA-bd_sf"/>
</dbReference>
<sequence length="191" mass="20756">MARPWEQLLDQVARERYPRLVAHAALVAGSASDAPDLVQEALIATFRGRARFTTVEQAEAYVRRAIASRAVDEHRRRRRERLVALRAAAEPTPSPEVEVPGPGRDVLRALALLSPRERACVVLRQMEDLSVVETASVLNLSEGSVKRYTSDGLARLAEVLQARPSTDEGIPVRPTTTTTGGSAGPTTKGAR</sequence>
<proteinExistence type="inferred from homology"/>
<comment type="caution">
    <text evidence="9">The sequence shown here is derived from an EMBL/GenBank/DDBJ whole genome shotgun (WGS) entry which is preliminary data.</text>
</comment>
<dbReference type="InterPro" id="IPR013324">
    <property type="entry name" value="RNA_pol_sigma_r3/r4-like"/>
</dbReference>
<dbReference type="RefSeq" id="WP_214346298.1">
    <property type="nucleotide sequence ID" value="NZ_JAHBOH010000001.1"/>
</dbReference>
<dbReference type="PANTHER" id="PTHR43133">
    <property type="entry name" value="RNA POLYMERASE ECF-TYPE SIGMA FACTO"/>
    <property type="match status" value="1"/>
</dbReference>
<dbReference type="SUPFAM" id="SSF88659">
    <property type="entry name" value="Sigma3 and sigma4 domains of RNA polymerase sigma factors"/>
    <property type="match status" value="1"/>
</dbReference>
<dbReference type="Gene3D" id="1.10.1740.10">
    <property type="match status" value="1"/>
</dbReference>
<evidence type="ECO:0000256" key="2">
    <source>
        <dbReference type="ARBA" id="ARBA00023015"/>
    </source>
</evidence>
<dbReference type="InterPro" id="IPR007627">
    <property type="entry name" value="RNA_pol_sigma70_r2"/>
</dbReference>
<evidence type="ECO:0000256" key="4">
    <source>
        <dbReference type="ARBA" id="ARBA00023125"/>
    </source>
</evidence>
<dbReference type="InterPro" id="IPR039425">
    <property type="entry name" value="RNA_pol_sigma-70-like"/>
</dbReference>
<dbReference type="CDD" id="cd06171">
    <property type="entry name" value="Sigma70_r4"/>
    <property type="match status" value="1"/>
</dbReference>
<evidence type="ECO:0000259" key="8">
    <source>
        <dbReference type="Pfam" id="PF08281"/>
    </source>
</evidence>
<evidence type="ECO:0000256" key="3">
    <source>
        <dbReference type="ARBA" id="ARBA00023082"/>
    </source>
</evidence>
<evidence type="ECO:0000259" key="7">
    <source>
        <dbReference type="Pfam" id="PF04542"/>
    </source>
</evidence>
<protein>
    <submittedName>
        <fullName evidence="9">Sigma-70 family RNA polymerase sigma factor</fullName>
    </submittedName>
</protein>
<feature type="domain" description="RNA polymerase sigma factor 70 region 4 type 2" evidence="8">
    <location>
        <begin position="105"/>
        <end position="156"/>
    </location>
</feature>
<evidence type="ECO:0000256" key="5">
    <source>
        <dbReference type="ARBA" id="ARBA00023163"/>
    </source>
</evidence>
<dbReference type="NCBIfam" id="TIGR02937">
    <property type="entry name" value="sigma70-ECF"/>
    <property type="match status" value="1"/>
</dbReference>
<evidence type="ECO:0000256" key="1">
    <source>
        <dbReference type="ARBA" id="ARBA00010641"/>
    </source>
</evidence>
<keyword evidence="5" id="KW-0804">Transcription</keyword>
<dbReference type="PANTHER" id="PTHR43133:SF50">
    <property type="entry name" value="ECF RNA POLYMERASE SIGMA FACTOR SIGM"/>
    <property type="match status" value="1"/>
</dbReference>
<dbReference type="InterPro" id="IPR014284">
    <property type="entry name" value="RNA_pol_sigma-70_dom"/>
</dbReference>
<dbReference type="InterPro" id="IPR013325">
    <property type="entry name" value="RNA_pol_sigma_r2"/>
</dbReference>